<sequence>MSPLRIAYVDCPPSPTEPQRGTIVLLHGFPQTSYQFRHVIAPLADAGYRVIAPDYGGAGASSKPASNSAKSAMAHEIVQLLNTLGIAEPVHVVGHDVGGMITYALASRHPSRIAGVAWGECSLPGTSVYEANRTMQAVQQFHFIFHAVLDLPEVLVAGRERLYINHFFSKIAYNTAAISAADVDHYAHKLRAAGRYAVLENSILDVDIMPGKNKDDLQKQAQEAANKGGAQAKGQVDKAGEAINQAAENLPDEQKEQVQGVAGAASSVVTGVAGTAGGAVKGVLDTAGNTVGALTGGLGSTVAGAAGGVGSTVKTVGGAFTSNKDAKSSGDAAAQKTK</sequence>
<evidence type="ECO:0000256" key="2">
    <source>
        <dbReference type="ARBA" id="ARBA00038334"/>
    </source>
</evidence>
<gene>
    <name evidence="5" type="ORF">B0A49_09511</name>
</gene>
<comment type="caution">
    <text evidence="5">The sequence shown here is derived from an EMBL/GenBank/DDBJ whole genome shotgun (WGS) entry which is preliminary data.</text>
</comment>
<feature type="domain" description="AB hydrolase-1" evidence="4">
    <location>
        <begin position="22"/>
        <end position="117"/>
    </location>
</feature>
<dbReference type="PRINTS" id="PR00412">
    <property type="entry name" value="EPOXHYDRLASE"/>
</dbReference>
<feature type="region of interest" description="Disordered" evidence="3">
    <location>
        <begin position="215"/>
        <end position="237"/>
    </location>
</feature>
<dbReference type="SUPFAM" id="SSF53474">
    <property type="entry name" value="alpha/beta-Hydrolases"/>
    <property type="match status" value="1"/>
</dbReference>
<organism evidence="5 6">
    <name type="scientific">Cryomyces minteri</name>
    <dbReference type="NCBI Taxonomy" id="331657"/>
    <lineage>
        <taxon>Eukaryota</taxon>
        <taxon>Fungi</taxon>
        <taxon>Dikarya</taxon>
        <taxon>Ascomycota</taxon>
        <taxon>Pezizomycotina</taxon>
        <taxon>Dothideomycetes</taxon>
        <taxon>Dothideomycetes incertae sedis</taxon>
        <taxon>Cryomyces</taxon>
    </lineage>
</organism>
<dbReference type="Pfam" id="PF00561">
    <property type="entry name" value="Abhydrolase_1"/>
    <property type="match status" value="1"/>
</dbReference>
<evidence type="ECO:0000313" key="5">
    <source>
        <dbReference type="EMBL" id="TKA61878.1"/>
    </source>
</evidence>
<dbReference type="Proteomes" id="UP000308768">
    <property type="component" value="Unassembled WGS sequence"/>
</dbReference>
<reference evidence="5 6" key="1">
    <citation type="submission" date="2017-03" db="EMBL/GenBank/DDBJ databases">
        <title>Genomes of endolithic fungi from Antarctica.</title>
        <authorList>
            <person name="Coleine C."/>
            <person name="Masonjones S."/>
            <person name="Stajich J.E."/>
        </authorList>
    </citation>
    <scope>NUCLEOTIDE SEQUENCE [LARGE SCALE GENOMIC DNA]</scope>
    <source>
        <strain evidence="5 6">CCFEE 5187</strain>
    </source>
</reference>
<proteinExistence type="inferred from homology"/>
<dbReference type="AlphaFoldDB" id="A0A4U0WHE6"/>
<keyword evidence="6" id="KW-1185">Reference proteome</keyword>
<dbReference type="InterPro" id="IPR029058">
    <property type="entry name" value="AB_hydrolase_fold"/>
</dbReference>
<dbReference type="InterPro" id="IPR000639">
    <property type="entry name" value="Epox_hydrolase-like"/>
</dbReference>
<evidence type="ECO:0000313" key="6">
    <source>
        <dbReference type="Proteomes" id="UP000308768"/>
    </source>
</evidence>
<dbReference type="PANTHER" id="PTHR43329">
    <property type="entry name" value="EPOXIDE HYDROLASE"/>
    <property type="match status" value="1"/>
</dbReference>
<evidence type="ECO:0000259" key="4">
    <source>
        <dbReference type="Pfam" id="PF00561"/>
    </source>
</evidence>
<protein>
    <recommendedName>
        <fullName evidence="4">AB hydrolase-1 domain-containing protein</fullName>
    </recommendedName>
</protein>
<dbReference type="EMBL" id="NAJN01001663">
    <property type="protein sequence ID" value="TKA61878.1"/>
    <property type="molecule type" value="Genomic_DNA"/>
</dbReference>
<evidence type="ECO:0000256" key="1">
    <source>
        <dbReference type="ARBA" id="ARBA00022801"/>
    </source>
</evidence>
<dbReference type="Gene3D" id="3.40.50.1820">
    <property type="entry name" value="alpha/beta hydrolase"/>
    <property type="match status" value="1"/>
</dbReference>
<accession>A0A4U0WHE6</accession>
<dbReference type="OrthoDB" id="408373at2759"/>
<name>A0A4U0WHE6_9PEZI</name>
<dbReference type="InterPro" id="IPR000073">
    <property type="entry name" value="AB_hydrolase_1"/>
</dbReference>
<dbReference type="STRING" id="331657.A0A4U0WHE6"/>
<feature type="region of interest" description="Disordered" evidence="3">
    <location>
        <begin position="317"/>
        <end position="338"/>
    </location>
</feature>
<comment type="similarity">
    <text evidence="2">Belongs to the AB hydrolase superfamily. Epoxide hydrolase family.</text>
</comment>
<evidence type="ECO:0000256" key="3">
    <source>
        <dbReference type="SAM" id="MobiDB-lite"/>
    </source>
</evidence>
<feature type="compositionally biased region" description="Low complexity" evidence="3">
    <location>
        <begin position="219"/>
        <end position="234"/>
    </location>
</feature>
<dbReference type="GO" id="GO:0016787">
    <property type="term" value="F:hydrolase activity"/>
    <property type="evidence" value="ECO:0007669"/>
    <property type="project" value="UniProtKB-KW"/>
</dbReference>
<keyword evidence="1" id="KW-0378">Hydrolase</keyword>
<dbReference type="PRINTS" id="PR00111">
    <property type="entry name" value="ABHYDROLASE"/>
</dbReference>